<dbReference type="EMBL" id="JAACFV010000015">
    <property type="protein sequence ID" value="KAF7512077.1"/>
    <property type="molecule type" value="Genomic_DNA"/>
</dbReference>
<gene>
    <name evidence="1" type="ORF">GJ744_002790</name>
</gene>
<protein>
    <submittedName>
        <fullName evidence="1">Uncharacterized protein</fullName>
    </submittedName>
</protein>
<evidence type="ECO:0000313" key="2">
    <source>
        <dbReference type="Proteomes" id="UP000606974"/>
    </source>
</evidence>
<dbReference type="AlphaFoldDB" id="A0A8H7ASC5"/>
<proteinExistence type="predicted"/>
<evidence type="ECO:0000313" key="1">
    <source>
        <dbReference type="EMBL" id="KAF7512077.1"/>
    </source>
</evidence>
<keyword evidence="2" id="KW-1185">Reference proteome</keyword>
<sequence>MPQSPFFYIDAAESHVNKLISVQADDWNRNFVPLKQLLCITAMMAFFPTFPISSHTKASADLLPLFSHVYHYPDYSQFDYPPAFDMGTVLSPFANPPVVNNAAMKLGPTRSTTAIHCL</sequence>
<name>A0A8H7ASC5_9EURO</name>
<comment type="caution">
    <text evidence="1">The sequence shown here is derived from an EMBL/GenBank/DDBJ whole genome shotgun (WGS) entry which is preliminary data.</text>
</comment>
<reference evidence="1" key="1">
    <citation type="submission" date="2020-02" db="EMBL/GenBank/DDBJ databases">
        <authorList>
            <person name="Palmer J.M."/>
        </authorList>
    </citation>
    <scope>NUCLEOTIDE SEQUENCE</scope>
    <source>
        <strain evidence="1">EPUS1.4</strain>
        <tissue evidence="1">Thallus</tissue>
    </source>
</reference>
<organism evidence="1 2">
    <name type="scientific">Endocarpon pusillum</name>
    <dbReference type="NCBI Taxonomy" id="364733"/>
    <lineage>
        <taxon>Eukaryota</taxon>
        <taxon>Fungi</taxon>
        <taxon>Dikarya</taxon>
        <taxon>Ascomycota</taxon>
        <taxon>Pezizomycotina</taxon>
        <taxon>Eurotiomycetes</taxon>
        <taxon>Chaetothyriomycetidae</taxon>
        <taxon>Verrucariales</taxon>
        <taxon>Verrucariaceae</taxon>
        <taxon>Endocarpon</taxon>
    </lineage>
</organism>
<accession>A0A8H7ASC5</accession>
<dbReference type="Proteomes" id="UP000606974">
    <property type="component" value="Unassembled WGS sequence"/>
</dbReference>